<evidence type="ECO:0000256" key="1">
    <source>
        <dbReference type="SAM" id="Phobius"/>
    </source>
</evidence>
<dbReference type="AlphaFoldDB" id="A0A0A9AEH4"/>
<keyword evidence="1" id="KW-0812">Transmembrane</keyword>
<sequence>MGYGARFLPDFFPLPYDLNTILEINLLSCSNSTVIVLFIFGYFPRDTCRTVPVKYRR</sequence>
<proteinExistence type="predicted"/>
<reference evidence="2" key="1">
    <citation type="submission" date="2014-09" db="EMBL/GenBank/DDBJ databases">
        <authorList>
            <person name="Magalhaes I.L.F."/>
            <person name="Oliveira U."/>
            <person name="Santos F.R."/>
            <person name="Vidigal T.H.D.A."/>
            <person name="Brescovit A.D."/>
            <person name="Santos A.J."/>
        </authorList>
    </citation>
    <scope>NUCLEOTIDE SEQUENCE</scope>
    <source>
        <tissue evidence="2">Shoot tissue taken approximately 20 cm above the soil surface</tissue>
    </source>
</reference>
<keyword evidence="1" id="KW-0472">Membrane</keyword>
<accession>A0A0A9AEH4</accession>
<feature type="transmembrane region" description="Helical" evidence="1">
    <location>
        <begin position="20"/>
        <end position="43"/>
    </location>
</feature>
<dbReference type="EMBL" id="GBRH01250530">
    <property type="protein sequence ID" value="JAD47365.1"/>
    <property type="molecule type" value="Transcribed_RNA"/>
</dbReference>
<reference evidence="2" key="2">
    <citation type="journal article" date="2015" name="Data Brief">
        <title>Shoot transcriptome of the giant reed, Arundo donax.</title>
        <authorList>
            <person name="Barrero R.A."/>
            <person name="Guerrero F.D."/>
            <person name="Moolhuijzen P."/>
            <person name="Goolsby J.A."/>
            <person name="Tidwell J."/>
            <person name="Bellgard S.E."/>
            <person name="Bellgard M.I."/>
        </authorList>
    </citation>
    <scope>NUCLEOTIDE SEQUENCE</scope>
    <source>
        <tissue evidence="2">Shoot tissue taken approximately 20 cm above the soil surface</tissue>
    </source>
</reference>
<name>A0A0A9AEH4_ARUDO</name>
<keyword evidence="1" id="KW-1133">Transmembrane helix</keyword>
<evidence type="ECO:0000313" key="2">
    <source>
        <dbReference type="EMBL" id="JAD47365.1"/>
    </source>
</evidence>
<organism evidence="2">
    <name type="scientific">Arundo donax</name>
    <name type="common">Giant reed</name>
    <name type="synonym">Donax arundinaceus</name>
    <dbReference type="NCBI Taxonomy" id="35708"/>
    <lineage>
        <taxon>Eukaryota</taxon>
        <taxon>Viridiplantae</taxon>
        <taxon>Streptophyta</taxon>
        <taxon>Embryophyta</taxon>
        <taxon>Tracheophyta</taxon>
        <taxon>Spermatophyta</taxon>
        <taxon>Magnoliopsida</taxon>
        <taxon>Liliopsida</taxon>
        <taxon>Poales</taxon>
        <taxon>Poaceae</taxon>
        <taxon>PACMAD clade</taxon>
        <taxon>Arundinoideae</taxon>
        <taxon>Arundineae</taxon>
        <taxon>Arundo</taxon>
    </lineage>
</organism>
<protein>
    <submittedName>
        <fullName evidence="2">Uncharacterized protein</fullName>
    </submittedName>
</protein>